<dbReference type="PROSITE" id="PS50113">
    <property type="entry name" value="PAC"/>
    <property type="match status" value="1"/>
</dbReference>
<evidence type="ECO:0000256" key="4">
    <source>
        <dbReference type="ARBA" id="ARBA00022679"/>
    </source>
</evidence>
<sequence length="547" mass="62875">MLVGEERMAIYALITGEVLFLFVFYTSFHLKRYTLSLFLLFTFNYAICIALWFSSAGLDGPVIMEFLFLQLLINLLASHKYYLWNIAIPIIVIGLLILISNEYPHLLIPYTSKISRESDLILTSLIGILLFGTTIPQFKKRMEWKKEKLAENLEALTESNLRYERLLEGIKGSFFLKHETLTREIIYLSPSADTLLGYPYEYLKKHFYNIVLESPENRQAIAERNRQLKLSKEAHYELIVQHGNGKQAHLLIQESIDYNTKGEAIGYSTLAEDITSRKISEQISEEALRKEQTLNQQKENFILTMSHQFKTPLTVIKSTNILLEKIFQSHIPSSEQTQFTKLITRQQAGIAEIQHLLNSLLEHKEMEHDSFAFSPVWTDLWDTLQDVIKLFKHPLSEQHRIDLQCNKLKHLRQPVYHDPKLVRHILNNIISNALKYSNSNIHISLSYARDHAIIQVQDYGVGIPTKDMEQLYHPFFRATNVQHTKGSGLGLSIAKSLIELHKGKIHIESSTDIGTIVTLEFPIHALVSNNSEITLPANTPVSTPNKL</sequence>
<name>A0ABP9DBH4_9BACT</name>
<evidence type="ECO:0000256" key="2">
    <source>
        <dbReference type="ARBA" id="ARBA00012438"/>
    </source>
</evidence>
<keyword evidence="12" id="KW-1185">Reference proteome</keyword>
<feature type="transmembrane region" description="Helical" evidence="8">
    <location>
        <begin position="82"/>
        <end position="100"/>
    </location>
</feature>
<keyword evidence="3" id="KW-0597">Phosphoprotein</keyword>
<dbReference type="SUPFAM" id="SSF47384">
    <property type="entry name" value="Homodimeric domain of signal transducing histidine kinase"/>
    <property type="match status" value="1"/>
</dbReference>
<evidence type="ECO:0000256" key="6">
    <source>
        <dbReference type="ARBA" id="ARBA00023012"/>
    </source>
</evidence>
<reference evidence="12" key="1">
    <citation type="journal article" date="2019" name="Int. J. Syst. Evol. Microbiol.">
        <title>The Global Catalogue of Microorganisms (GCM) 10K type strain sequencing project: providing services to taxonomists for standard genome sequencing and annotation.</title>
        <authorList>
            <consortium name="The Broad Institute Genomics Platform"/>
            <consortium name="The Broad Institute Genome Sequencing Center for Infectious Disease"/>
            <person name="Wu L."/>
            <person name="Ma J."/>
        </authorList>
    </citation>
    <scope>NUCLEOTIDE SEQUENCE [LARGE SCALE GENOMIC DNA]</scope>
    <source>
        <strain evidence="12">JCM 18326</strain>
    </source>
</reference>
<dbReference type="EC" id="2.7.13.3" evidence="2"/>
<dbReference type="InterPro" id="IPR000014">
    <property type="entry name" value="PAS"/>
</dbReference>
<dbReference type="PANTHER" id="PTHR43711">
    <property type="entry name" value="TWO-COMPONENT HISTIDINE KINASE"/>
    <property type="match status" value="1"/>
</dbReference>
<evidence type="ECO:0000256" key="8">
    <source>
        <dbReference type="SAM" id="Phobius"/>
    </source>
</evidence>
<comment type="caution">
    <text evidence="11">The sequence shown here is derived from an EMBL/GenBank/DDBJ whole genome shotgun (WGS) entry which is preliminary data.</text>
</comment>
<dbReference type="InterPro" id="IPR000700">
    <property type="entry name" value="PAS-assoc_C"/>
</dbReference>
<dbReference type="Gene3D" id="3.30.450.20">
    <property type="entry name" value="PAS domain"/>
    <property type="match status" value="1"/>
</dbReference>
<dbReference type="CDD" id="cd00075">
    <property type="entry name" value="HATPase"/>
    <property type="match status" value="1"/>
</dbReference>
<evidence type="ECO:0000256" key="1">
    <source>
        <dbReference type="ARBA" id="ARBA00000085"/>
    </source>
</evidence>
<keyword evidence="8" id="KW-1133">Transmembrane helix</keyword>
<dbReference type="Pfam" id="PF00512">
    <property type="entry name" value="HisKA"/>
    <property type="match status" value="1"/>
</dbReference>
<comment type="catalytic activity">
    <reaction evidence="1">
        <text>ATP + protein L-histidine = ADP + protein N-phospho-L-histidine.</text>
        <dbReference type="EC" id="2.7.13.3"/>
    </reaction>
</comment>
<dbReference type="CDD" id="cd00082">
    <property type="entry name" value="HisKA"/>
    <property type="match status" value="1"/>
</dbReference>
<feature type="transmembrane region" description="Helical" evidence="8">
    <location>
        <begin position="120"/>
        <end position="138"/>
    </location>
</feature>
<evidence type="ECO:0000256" key="5">
    <source>
        <dbReference type="ARBA" id="ARBA00022777"/>
    </source>
</evidence>
<gene>
    <name evidence="11" type="ORF">GCM10023331_22560</name>
</gene>
<keyword evidence="5" id="KW-0418">Kinase</keyword>
<evidence type="ECO:0000259" key="9">
    <source>
        <dbReference type="PROSITE" id="PS50109"/>
    </source>
</evidence>
<keyword evidence="4" id="KW-0808">Transferase</keyword>
<dbReference type="InterPro" id="IPR003661">
    <property type="entry name" value="HisK_dim/P_dom"/>
</dbReference>
<dbReference type="SMART" id="SM00387">
    <property type="entry name" value="HATPase_c"/>
    <property type="match status" value="1"/>
</dbReference>
<keyword evidence="8" id="KW-0472">Membrane</keyword>
<dbReference type="Proteomes" id="UP001500298">
    <property type="component" value="Unassembled WGS sequence"/>
</dbReference>
<evidence type="ECO:0000313" key="11">
    <source>
        <dbReference type="EMBL" id="GAA4836836.1"/>
    </source>
</evidence>
<accession>A0ABP9DBH4</accession>
<keyword evidence="8" id="KW-0812">Transmembrane</keyword>
<dbReference type="PROSITE" id="PS50109">
    <property type="entry name" value="HIS_KIN"/>
    <property type="match status" value="1"/>
</dbReference>
<dbReference type="NCBIfam" id="TIGR00229">
    <property type="entry name" value="sensory_box"/>
    <property type="match status" value="1"/>
</dbReference>
<feature type="transmembrane region" description="Helical" evidence="8">
    <location>
        <begin position="6"/>
        <end position="28"/>
    </location>
</feature>
<dbReference type="InterPro" id="IPR036097">
    <property type="entry name" value="HisK_dim/P_sf"/>
</dbReference>
<dbReference type="InterPro" id="IPR050736">
    <property type="entry name" value="Sensor_HK_Regulatory"/>
</dbReference>
<keyword evidence="6" id="KW-0902">Two-component regulatory system</keyword>
<dbReference type="Gene3D" id="3.30.565.10">
    <property type="entry name" value="Histidine kinase-like ATPase, C-terminal domain"/>
    <property type="match status" value="1"/>
</dbReference>
<dbReference type="InterPro" id="IPR036890">
    <property type="entry name" value="HATPase_C_sf"/>
</dbReference>
<evidence type="ECO:0000313" key="12">
    <source>
        <dbReference type="Proteomes" id="UP001500298"/>
    </source>
</evidence>
<dbReference type="PRINTS" id="PR00344">
    <property type="entry name" value="BCTRLSENSOR"/>
</dbReference>
<dbReference type="SMART" id="SM00388">
    <property type="entry name" value="HisKA"/>
    <property type="match status" value="1"/>
</dbReference>
<dbReference type="EMBL" id="BAABJX010000033">
    <property type="protein sequence ID" value="GAA4836836.1"/>
    <property type="molecule type" value="Genomic_DNA"/>
</dbReference>
<dbReference type="InterPro" id="IPR003594">
    <property type="entry name" value="HATPase_dom"/>
</dbReference>
<feature type="coiled-coil region" evidence="7">
    <location>
        <begin position="139"/>
        <end position="166"/>
    </location>
</feature>
<dbReference type="SUPFAM" id="SSF55874">
    <property type="entry name" value="ATPase domain of HSP90 chaperone/DNA topoisomerase II/histidine kinase"/>
    <property type="match status" value="1"/>
</dbReference>
<dbReference type="InterPro" id="IPR004358">
    <property type="entry name" value="Sig_transdc_His_kin-like_C"/>
</dbReference>
<organism evidence="11 12">
    <name type="scientific">Algivirga pacifica</name>
    <dbReference type="NCBI Taxonomy" id="1162670"/>
    <lineage>
        <taxon>Bacteria</taxon>
        <taxon>Pseudomonadati</taxon>
        <taxon>Bacteroidota</taxon>
        <taxon>Cytophagia</taxon>
        <taxon>Cytophagales</taxon>
        <taxon>Flammeovirgaceae</taxon>
        <taxon>Algivirga</taxon>
    </lineage>
</organism>
<feature type="domain" description="Histidine kinase" evidence="9">
    <location>
        <begin position="304"/>
        <end position="525"/>
    </location>
</feature>
<dbReference type="CDD" id="cd00130">
    <property type="entry name" value="PAS"/>
    <property type="match status" value="1"/>
</dbReference>
<dbReference type="Gene3D" id="1.10.287.130">
    <property type="match status" value="1"/>
</dbReference>
<dbReference type="SUPFAM" id="SSF55785">
    <property type="entry name" value="PYP-like sensor domain (PAS domain)"/>
    <property type="match status" value="1"/>
</dbReference>
<feature type="transmembrane region" description="Helical" evidence="8">
    <location>
        <begin position="35"/>
        <end position="54"/>
    </location>
</feature>
<dbReference type="Pfam" id="PF02518">
    <property type="entry name" value="HATPase_c"/>
    <property type="match status" value="1"/>
</dbReference>
<feature type="domain" description="PAC" evidence="10">
    <location>
        <begin position="234"/>
        <end position="286"/>
    </location>
</feature>
<proteinExistence type="predicted"/>
<evidence type="ECO:0000259" key="10">
    <source>
        <dbReference type="PROSITE" id="PS50113"/>
    </source>
</evidence>
<dbReference type="InterPro" id="IPR005467">
    <property type="entry name" value="His_kinase_dom"/>
</dbReference>
<evidence type="ECO:0000256" key="3">
    <source>
        <dbReference type="ARBA" id="ARBA00022553"/>
    </source>
</evidence>
<protein>
    <recommendedName>
        <fullName evidence="2">histidine kinase</fullName>
        <ecNumber evidence="2">2.7.13.3</ecNumber>
    </recommendedName>
</protein>
<keyword evidence="7" id="KW-0175">Coiled coil</keyword>
<dbReference type="InterPro" id="IPR035965">
    <property type="entry name" value="PAS-like_dom_sf"/>
</dbReference>
<evidence type="ECO:0000256" key="7">
    <source>
        <dbReference type="SAM" id="Coils"/>
    </source>
</evidence>
<dbReference type="PANTHER" id="PTHR43711:SF26">
    <property type="entry name" value="SENSOR HISTIDINE KINASE RCSC"/>
    <property type="match status" value="1"/>
</dbReference>